<proteinExistence type="predicted"/>
<keyword evidence="3" id="KW-0325">Glycoprotein</keyword>
<gene>
    <name evidence="5" type="ORF">ASU33_12450</name>
</gene>
<protein>
    <recommendedName>
        <fullName evidence="4">Glycosyltransferase 61 catalytic domain-containing protein</fullName>
    </recommendedName>
</protein>
<dbReference type="InterPro" id="IPR007657">
    <property type="entry name" value="Glycosyltransferase_61"/>
</dbReference>
<dbReference type="PANTHER" id="PTHR20961">
    <property type="entry name" value="GLYCOSYLTRANSFERASE"/>
    <property type="match status" value="1"/>
</dbReference>
<evidence type="ECO:0000256" key="1">
    <source>
        <dbReference type="ARBA" id="ARBA00022676"/>
    </source>
</evidence>
<evidence type="ECO:0000256" key="2">
    <source>
        <dbReference type="ARBA" id="ARBA00022679"/>
    </source>
</evidence>
<keyword evidence="1" id="KW-0328">Glycosyltransferase</keyword>
<dbReference type="EMBL" id="LNAL01000007">
    <property type="protein sequence ID" value="KUG07180.1"/>
    <property type="molecule type" value="Genomic_DNA"/>
</dbReference>
<keyword evidence="6" id="KW-1185">Reference proteome</keyword>
<dbReference type="InterPro" id="IPR049625">
    <property type="entry name" value="Glyco_transf_61_cat"/>
</dbReference>
<keyword evidence="2" id="KW-0808">Transferase</keyword>
<evidence type="ECO:0000259" key="4">
    <source>
        <dbReference type="Pfam" id="PF04577"/>
    </source>
</evidence>
<feature type="domain" description="Glycosyltransferase 61 catalytic" evidence="4">
    <location>
        <begin position="160"/>
        <end position="334"/>
    </location>
</feature>
<dbReference type="GO" id="GO:0016757">
    <property type="term" value="F:glycosyltransferase activity"/>
    <property type="evidence" value="ECO:0007669"/>
    <property type="project" value="UniProtKB-KW"/>
</dbReference>
<evidence type="ECO:0000256" key="3">
    <source>
        <dbReference type="ARBA" id="ARBA00023180"/>
    </source>
</evidence>
<name>A0A9X0L437_SOLP1</name>
<dbReference type="AlphaFoldDB" id="A0A9X0L437"/>
<reference evidence="5 6" key="1">
    <citation type="submission" date="2015-11" db="EMBL/GenBank/DDBJ databases">
        <title>Solirubrum puertoriconensis gen. nov. an environmental bacteria isolated in Puerto Rico.</title>
        <authorList>
            <person name="Cuebas-Irizarry M.F."/>
            <person name="Montalvo-Rodriguez R."/>
        </authorList>
    </citation>
    <scope>NUCLEOTIDE SEQUENCE [LARGE SCALE GENOMIC DNA]</scope>
    <source>
        <strain evidence="5 6">MC1A</strain>
    </source>
</reference>
<comment type="caution">
    <text evidence="5">The sequence shown here is derived from an EMBL/GenBank/DDBJ whole genome shotgun (WGS) entry which is preliminary data.</text>
</comment>
<evidence type="ECO:0000313" key="5">
    <source>
        <dbReference type="EMBL" id="KUG07180.1"/>
    </source>
</evidence>
<evidence type="ECO:0000313" key="6">
    <source>
        <dbReference type="Proteomes" id="UP000054223"/>
    </source>
</evidence>
<dbReference type="Pfam" id="PF04577">
    <property type="entry name" value="Glyco_transf_61"/>
    <property type="match status" value="1"/>
</dbReference>
<dbReference type="PANTHER" id="PTHR20961:SF150">
    <property type="entry name" value="GLYCOSYLTRANSFERASE FAMILY 61 PROTEIN"/>
    <property type="match status" value="1"/>
</dbReference>
<accession>A0A9X0L437</accession>
<dbReference type="Proteomes" id="UP000054223">
    <property type="component" value="Unassembled WGS sequence"/>
</dbReference>
<sequence>MQRKAGRLLREWVPYHRQYRPVGVHASSAQLAQQAGSGATYYEIEPAHTSTLVLPIGFYECAADFSGLHGKPNTTEQLPTAFVVTLRNGRVYADNPNSVAIISHDNRLVGDVSFQYGGSWDLTQPEHNNIFRQQWFLEPTRIEGTVCSLLSGGGAASGNYYHWLIDSLPRLHLLQEAGLLSSVDYFLVYNRNHGFVRESLAHLGIGPERIIDVETHRHVQATQLIATTSVRGSGNHVPQWAANYLRQAFLPADAALASRFGPLVYISRRDASVRQTRNEAEVEKLLHGYGFETHVLSPYSFAEKVALFAGARIIVSPVGAGLTNLVFCPNGSDLVELFPEHFVVADYLDLATKAGMHYHFQLSTLGATVKNRWEAWEEDLLIDVDALRAKVEPLVAATKQQLA</sequence>
<organism evidence="5 6">
    <name type="scientific">Solirubrum puertoriconensis</name>
    <dbReference type="NCBI Taxonomy" id="1751427"/>
    <lineage>
        <taxon>Bacteria</taxon>
        <taxon>Pseudomonadati</taxon>
        <taxon>Bacteroidota</taxon>
        <taxon>Cytophagia</taxon>
        <taxon>Cytophagales</taxon>
    </lineage>
</organism>